<dbReference type="EMBL" id="WTYT01000006">
    <property type="protein sequence ID" value="MXO66718.1"/>
    <property type="molecule type" value="Genomic_DNA"/>
</dbReference>
<gene>
    <name evidence="1" type="ORF">GRI91_13210</name>
</gene>
<dbReference type="Proteomes" id="UP000438476">
    <property type="component" value="Unassembled WGS sequence"/>
</dbReference>
<organism evidence="1 2">
    <name type="scientific">Altericroceibacterium endophyticum</name>
    <dbReference type="NCBI Taxonomy" id="1808508"/>
    <lineage>
        <taxon>Bacteria</taxon>
        <taxon>Pseudomonadati</taxon>
        <taxon>Pseudomonadota</taxon>
        <taxon>Alphaproteobacteria</taxon>
        <taxon>Sphingomonadales</taxon>
        <taxon>Erythrobacteraceae</taxon>
        <taxon>Altericroceibacterium</taxon>
    </lineage>
</organism>
<comment type="caution">
    <text evidence="1">The sequence shown here is derived from an EMBL/GenBank/DDBJ whole genome shotgun (WGS) entry which is preliminary data.</text>
</comment>
<proteinExistence type="predicted"/>
<protein>
    <submittedName>
        <fullName evidence="1">Uncharacterized protein</fullName>
    </submittedName>
</protein>
<dbReference type="AlphaFoldDB" id="A0A6I4T7Q1"/>
<sequence>MGQVMTLENVAARLSEFDQTYTIYAAEPWTATSFAFVGYEPDEGGLPPEALKLGLSYFLEIAIANDVVDGWISTQEHQPGNAMTCQRLIDYAVNDA</sequence>
<evidence type="ECO:0000313" key="2">
    <source>
        <dbReference type="Proteomes" id="UP000438476"/>
    </source>
</evidence>
<evidence type="ECO:0000313" key="1">
    <source>
        <dbReference type="EMBL" id="MXO66718.1"/>
    </source>
</evidence>
<accession>A0A6I4T7Q1</accession>
<name>A0A6I4T7Q1_9SPHN</name>
<reference evidence="1 2" key="1">
    <citation type="submission" date="2019-12" db="EMBL/GenBank/DDBJ databases">
        <title>Genomic-based taxomic classification of the family Erythrobacteraceae.</title>
        <authorList>
            <person name="Xu L."/>
        </authorList>
    </citation>
    <scope>NUCLEOTIDE SEQUENCE [LARGE SCALE GENOMIC DNA]</scope>
    <source>
        <strain evidence="1 2">LMG 29518</strain>
    </source>
</reference>
<keyword evidence="2" id="KW-1185">Reference proteome</keyword>